<evidence type="ECO:0000256" key="1">
    <source>
        <dbReference type="SAM" id="SignalP"/>
    </source>
</evidence>
<comment type="caution">
    <text evidence="2">The sequence shown here is derived from an EMBL/GenBank/DDBJ whole genome shotgun (WGS) entry which is preliminary data.</text>
</comment>
<proteinExistence type="predicted"/>
<reference evidence="3" key="1">
    <citation type="submission" date="2014-03" db="EMBL/GenBank/DDBJ databases">
        <title>The Genome Sequence of Puccinia striiformis f. sp. tritici PST-78.</title>
        <authorList>
            <consortium name="The Broad Institute Genome Sequencing Platform"/>
            <person name="Cuomo C."/>
            <person name="Hulbert S."/>
            <person name="Chen X."/>
            <person name="Walker B."/>
            <person name="Young S.K."/>
            <person name="Zeng Q."/>
            <person name="Gargeya S."/>
            <person name="Fitzgerald M."/>
            <person name="Haas B."/>
            <person name="Abouelleil A."/>
            <person name="Alvarado L."/>
            <person name="Arachchi H.M."/>
            <person name="Berlin A.M."/>
            <person name="Chapman S.B."/>
            <person name="Goldberg J."/>
            <person name="Griggs A."/>
            <person name="Gujja S."/>
            <person name="Hansen M."/>
            <person name="Howarth C."/>
            <person name="Imamovic A."/>
            <person name="Larimer J."/>
            <person name="McCowan C."/>
            <person name="Montmayeur A."/>
            <person name="Murphy C."/>
            <person name="Neiman D."/>
            <person name="Pearson M."/>
            <person name="Priest M."/>
            <person name="Roberts A."/>
            <person name="Saif S."/>
            <person name="Shea T."/>
            <person name="Sisk P."/>
            <person name="Sykes S."/>
            <person name="Wortman J."/>
            <person name="Nusbaum C."/>
            <person name="Birren B."/>
        </authorList>
    </citation>
    <scope>NUCLEOTIDE SEQUENCE [LARGE SCALE GENOMIC DNA]</scope>
    <source>
        <strain evidence="3">race PST-78</strain>
    </source>
</reference>
<evidence type="ECO:0008006" key="4">
    <source>
        <dbReference type="Google" id="ProtNLM"/>
    </source>
</evidence>
<dbReference type="EMBL" id="AJIL01000276">
    <property type="protein sequence ID" value="KNE90097.1"/>
    <property type="molecule type" value="Genomic_DNA"/>
</dbReference>
<dbReference type="AlphaFoldDB" id="A0A0L0USQ3"/>
<keyword evidence="3" id="KW-1185">Reference proteome</keyword>
<keyword evidence="1" id="KW-0732">Signal</keyword>
<evidence type="ECO:0000313" key="3">
    <source>
        <dbReference type="Proteomes" id="UP000054564"/>
    </source>
</evidence>
<feature type="chain" id="PRO_5005548582" description="Secreted protein" evidence="1">
    <location>
        <begin position="32"/>
        <end position="188"/>
    </location>
</feature>
<evidence type="ECO:0000313" key="2">
    <source>
        <dbReference type="EMBL" id="KNE90097.1"/>
    </source>
</evidence>
<feature type="signal peptide" evidence="1">
    <location>
        <begin position="1"/>
        <end position="31"/>
    </location>
</feature>
<sequence>MYGTMSSLRRACMASAAIALIIFASIQRLEAQEPSSRSAHQLVKRVEAPPQRCVKGYKPDWEGAPKLVCTNNEGRNSYCFASKCTVIQDGKEVLASQMILKNCLRNAPGGVTNIPPGAGVDLHVVSIDVSPDENVLYASGHQISRPGHPARPGLDEFTCTWNKPNEWNAATRPCKYSSRRGAQEESVH</sequence>
<organism evidence="2 3">
    <name type="scientific">Puccinia striiformis f. sp. tritici PST-78</name>
    <dbReference type="NCBI Taxonomy" id="1165861"/>
    <lineage>
        <taxon>Eukaryota</taxon>
        <taxon>Fungi</taxon>
        <taxon>Dikarya</taxon>
        <taxon>Basidiomycota</taxon>
        <taxon>Pucciniomycotina</taxon>
        <taxon>Pucciniomycetes</taxon>
        <taxon>Pucciniales</taxon>
        <taxon>Pucciniaceae</taxon>
        <taxon>Puccinia</taxon>
    </lineage>
</organism>
<gene>
    <name evidence="2" type="ORF">PSTG_16438</name>
</gene>
<dbReference type="Proteomes" id="UP000054564">
    <property type="component" value="Unassembled WGS sequence"/>
</dbReference>
<accession>A0A0L0USQ3</accession>
<name>A0A0L0USQ3_9BASI</name>
<protein>
    <recommendedName>
        <fullName evidence="4">Secreted protein</fullName>
    </recommendedName>
</protein>